<keyword evidence="3" id="KW-1185">Reference proteome</keyword>
<organism evidence="2 3">
    <name type="scientific">Qipengyuania benthica</name>
    <dbReference type="NCBI Taxonomy" id="3067651"/>
    <lineage>
        <taxon>Bacteria</taxon>
        <taxon>Pseudomonadati</taxon>
        <taxon>Pseudomonadota</taxon>
        <taxon>Alphaproteobacteria</taxon>
        <taxon>Sphingomonadales</taxon>
        <taxon>Erythrobacteraceae</taxon>
        <taxon>Qipengyuania</taxon>
    </lineage>
</organism>
<dbReference type="GO" id="GO:0016301">
    <property type="term" value="F:kinase activity"/>
    <property type="evidence" value="ECO:0007669"/>
    <property type="project" value="UniProtKB-KW"/>
</dbReference>
<dbReference type="Pfam" id="PF07475">
    <property type="entry name" value="Hpr_kinase_C"/>
    <property type="match status" value="1"/>
</dbReference>
<dbReference type="CDD" id="cd01918">
    <property type="entry name" value="HprK_C"/>
    <property type="match status" value="1"/>
</dbReference>
<accession>A0ABT9H6V5</accession>
<gene>
    <name evidence="2" type="ORF">Q9K01_04890</name>
</gene>
<dbReference type="InterPro" id="IPR027417">
    <property type="entry name" value="P-loop_NTPase"/>
</dbReference>
<keyword evidence="2" id="KW-0418">Kinase</keyword>
<comment type="caution">
    <text evidence="2">The sequence shown here is derived from an EMBL/GenBank/DDBJ whole genome shotgun (WGS) entry which is preliminary data.</text>
</comment>
<evidence type="ECO:0000313" key="2">
    <source>
        <dbReference type="EMBL" id="MDP4538958.1"/>
    </source>
</evidence>
<keyword evidence="2" id="KW-0808">Transferase</keyword>
<evidence type="ECO:0000313" key="3">
    <source>
        <dbReference type="Proteomes" id="UP001235664"/>
    </source>
</evidence>
<dbReference type="InterPro" id="IPR011104">
    <property type="entry name" value="Hpr_kin/Pase_C"/>
</dbReference>
<protein>
    <submittedName>
        <fullName evidence="2">HPr kinase/phosphatase C-terminal domain-containing protein</fullName>
    </submittedName>
</protein>
<dbReference type="RefSeq" id="WP_305929063.1">
    <property type="nucleotide sequence ID" value="NZ_JAVAIL010000001.1"/>
</dbReference>
<proteinExistence type="predicted"/>
<feature type="domain" description="HPr kinase/phosphorylase C-terminal" evidence="1">
    <location>
        <begin position="9"/>
        <end position="79"/>
    </location>
</feature>
<reference evidence="2 3" key="1">
    <citation type="submission" date="2023-08" db="EMBL/GenBank/DDBJ databases">
        <title>genomic of DY56.</title>
        <authorList>
            <person name="Wang Y."/>
        </authorList>
    </citation>
    <scope>NUCLEOTIDE SEQUENCE [LARGE SCALE GENOMIC DNA]</scope>
    <source>
        <strain evidence="2 3">DY56-A-20</strain>
    </source>
</reference>
<dbReference type="EMBL" id="JAVAIL010000001">
    <property type="protein sequence ID" value="MDP4538958.1"/>
    <property type="molecule type" value="Genomic_DNA"/>
</dbReference>
<name>A0ABT9H6V5_9SPHN</name>
<evidence type="ECO:0000259" key="1">
    <source>
        <dbReference type="Pfam" id="PF07475"/>
    </source>
</evidence>
<sequence length="138" mass="14127">MAQAIANITCVAIGGRGVLIEGAPGSGKSTLALQLIDRGAVLVGDDGVALDLRGETLWAAPPPNIAGKLEIRGVGIVDLPCSEAPVALSLLLAEAAPRLPEPGSGEWFGRAIPRLDFRARAPAAAIRAEYALARFGIP</sequence>
<dbReference type="Gene3D" id="3.40.50.300">
    <property type="entry name" value="P-loop containing nucleotide triphosphate hydrolases"/>
    <property type="match status" value="1"/>
</dbReference>
<dbReference type="Proteomes" id="UP001235664">
    <property type="component" value="Unassembled WGS sequence"/>
</dbReference>
<dbReference type="SUPFAM" id="SSF53795">
    <property type="entry name" value="PEP carboxykinase-like"/>
    <property type="match status" value="1"/>
</dbReference>